<dbReference type="Gene3D" id="1.10.10.10">
    <property type="entry name" value="Winged helix-like DNA-binding domain superfamily/Winged helix DNA-binding domain"/>
    <property type="match status" value="1"/>
</dbReference>
<dbReference type="Gene3D" id="1.25.40.10">
    <property type="entry name" value="Tetratricopeptide repeat domain"/>
    <property type="match status" value="1"/>
</dbReference>
<keyword evidence="2" id="KW-0238">DNA-binding</keyword>
<evidence type="ECO:0000259" key="4">
    <source>
        <dbReference type="SMART" id="SM00421"/>
    </source>
</evidence>
<reference evidence="5 6" key="1">
    <citation type="submission" date="2021-03" db="EMBL/GenBank/DDBJ databases">
        <title>Genomic Encyclopedia of Type Strains, Phase IV (KMG-IV): sequencing the most valuable type-strain genomes for metagenomic binning, comparative biology and taxonomic classification.</title>
        <authorList>
            <person name="Goeker M."/>
        </authorList>
    </citation>
    <scope>NUCLEOTIDE SEQUENCE [LARGE SCALE GENOMIC DNA]</scope>
    <source>
        <strain evidence="5 6">DSM 24004</strain>
    </source>
</reference>
<protein>
    <submittedName>
        <fullName evidence="5">LuxR family maltose regulon positive regulatory protein</fullName>
    </submittedName>
</protein>
<dbReference type="SUPFAM" id="SSF52540">
    <property type="entry name" value="P-loop containing nucleoside triphosphate hydrolases"/>
    <property type="match status" value="1"/>
</dbReference>
<dbReference type="InterPro" id="IPR027417">
    <property type="entry name" value="P-loop_NTPase"/>
</dbReference>
<evidence type="ECO:0000256" key="3">
    <source>
        <dbReference type="ARBA" id="ARBA00023163"/>
    </source>
</evidence>
<dbReference type="SUPFAM" id="SSF46894">
    <property type="entry name" value="C-terminal effector domain of the bipartite response regulators"/>
    <property type="match status" value="1"/>
</dbReference>
<dbReference type="PRINTS" id="PR00038">
    <property type="entry name" value="HTHLUXR"/>
</dbReference>
<dbReference type="RefSeq" id="WP_209510202.1">
    <property type="nucleotide sequence ID" value="NZ_JAGGKS010000001.1"/>
</dbReference>
<dbReference type="Proteomes" id="UP001519342">
    <property type="component" value="Unassembled WGS sequence"/>
</dbReference>
<dbReference type="Pfam" id="PF00196">
    <property type="entry name" value="GerE"/>
    <property type="match status" value="1"/>
</dbReference>
<dbReference type="InterPro" id="IPR016032">
    <property type="entry name" value="Sig_transdc_resp-reg_C-effctor"/>
</dbReference>
<comment type="caution">
    <text evidence="5">The sequence shown here is derived from an EMBL/GenBank/DDBJ whole genome shotgun (WGS) entry which is preliminary data.</text>
</comment>
<dbReference type="Pfam" id="PF25873">
    <property type="entry name" value="WHD_MalT"/>
    <property type="match status" value="1"/>
</dbReference>
<name>A0ABS4G9S2_9FIRM</name>
<accession>A0ABS4G9S2</accession>
<evidence type="ECO:0000256" key="2">
    <source>
        <dbReference type="ARBA" id="ARBA00023125"/>
    </source>
</evidence>
<dbReference type="SUPFAM" id="SSF48452">
    <property type="entry name" value="TPR-like"/>
    <property type="match status" value="1"/>
</dbReference>
<dbReference type="PANTHER" id="PTHR44688:SF16">
    <property type="entry name" value="DNA-BINDING TRANSCRIPTIONAL ACTIVATOR DEVR_DOSR"/>
    <property type="match status" value="1"/>
</dbReference>
<keyword evidence="1" id="KW-0805">Transcription regulation</keyword>
<dbReference type="CDD" id="cd06170">
    <property type="entry name" value="LuxR_C_like"/>
    <property type="match status" value="1"/>
</dbReference>
<dbReference type="PANTHER" id="PTHR44688">
    <property type="entry name" value="DNA-BINDING TRANSCRIPTIONAL ACTIVATOR DEVR_DOSR"/>
    <property type="match status" value="1"/>
</dbReference>
<dbReference type="InterPro" id="IPR000792">
    <property type="entry name" value="Tscrpt_reg_LuxR_C"/>
</dbReference>
<dbReference type="EMBL" id="JAGGKS010000001">
    <property type="protein sequence ID" value="MBP1924440.1"/>
    <property type="molecule type" value="Genomic_DNA"/>
</dbReference>
<evidence type="ECO:0000313" key="6">
    <source>
        <dbReference type="Proteomes" id="UP001519342"/>
    </source>
</evidence>
<gene>
    <name evidence="5" type="ORF">J2Z76_000293</name>
</gene>
<dbReference type="InterPro" id="IPR059106">
    <property type="entry name" value="WHD_MalT"/>
</dbReference>
<keyword evidence="6" id="KW-1185">Reference proteome</keyword>
<dbReference type="InterPro" id="IPR036388">
    <property type="entry name" value="WH-like_DNA-bd_sf"/>
</dbReference>
<evidence type="ECO:0000313" key="5">
    <source>
        <dbReference type="EMBL" id="MBP1924440.1"/>
    </source>
</evidence>
<evidence type="ECO:0000256" key="1">
    <source>
        <dbReference type="ARBA" id="ARBA00023015"/>
    </source>
</evidence>
<dbReference type="InterPro" id="IPR011990">
    <property type="entry name" value="TPR-like_helical_dom_sf"/>
</dbReference>
<proteinExistence type="predicted"/>
<sequence>MNYNLRLNQIYITERLKRRLDEINRHPVATIIAPMGFGKTTAIDWWAKKQVKKEKDAIILRQMIVTNSITDFWTGLCRVFKKYPILEEQMKALGFPKDPRSISIFSELLEDTFAESDIPIYLIIDDLYILRQQEILPLVVFLSRTMTEKFHIIFLSRNQIFGEEDKMRLGNLLCEITVEDLKLKEQELYGYGKYCEIQADKEEIKELSKLCEGWISMIYLNFKSYVQNGTWLTNTEDIFTLINRILLDPLPEKSREFLILCGMTDEFTKNQAIYLWQNEEAIKLLESLTKNNAFITKNDCGIYRYHHMLQQCTRQKFSEKSEDYRKENYSRLGHLYIKSGEYIKAYYTFYKAKDWNGIFITIEKDKLKSLNTEHSQDLFKWVKECPEEIILKHPSAITPTMLKMFSFHNIPELKRMKMLLLKSLEQDKVLTQEEKNNLLGDAEVSESFLSYNNISAMSAYHRRANSLLSRTSLSVDSRGAWTFSAPSVFMMYHRTVGGADKENEEMKECMPHYYQISDGHGNGSEHSFLADLCYERGQITEADISNRMAMAAAKRKNQFSIMINSRILSMRMAVLKGDVEEIKNCSEDCREWLLREKQYTLINTLEISQGFIYSLLEHLESSPKWFLEGRLSEALVMFPALPMLHTYYNQILLAKGEWTEVVARSEDCKSIYSAYNNVMCQIWLHIQLSAALEKLNKHNEALDELKYALNMAAPDHIIMPFAESEVYIGNLLKELKEKNIHQEVMNNIESLSKEFKKGKEKIQEKCWGEYEDYGLSKRELEIAKLAALRKTNMEIAEELHLADGTVRNQLSRIFDKLNIDGSTKNKRTKLDDLLKIKKQ</sequence>
<feature type="domain" description="HTH luxR-type" evidence="4">
    <location>
        <begin position="772"/>
        <end position="834"/>
    </location>
</feature>
<keyword evidence="3" id="KW-0804">Transcription</keyword>
<dbReference type="SMART" id="SM00421">
    <property type="entry name" value="HTH_LUXR"/>
    <property type="match status" value="1"/>
</dbReference>
<organism evidence="5 6">
    <name type="scientific">Sedimentibacter acidaminivorans</name>
    <dbReference type="NCBI Taxonomy" id="913099"/>
    <lineage>
        <taxon>Bacteria</taxon>
        <taxon>Bacillati</taxon>
        <taxon>Bacillota</taxon>
        <taxon>Tissierellia</taxon>
        <taxon>Sedimentibacter</taxon>
    </lineage>
</organism>